<feature type="repeat" description="TPR" evidence="13">
    <location>
        <begin position="788"/>
        <end position="821"/>
    </location>
</feature>
<dbReference type="GeneTree" id="ENSGT00940000158027"/>
<evidence type="ECO:0000256" key="4">
    <source>
        <dbReference type="ARBA" id="ARBA00007882"/>
    </source>
</evidence>
<dbReference type="Bgee" id="ENSOANG00000046621">
    <property type="expression patterns" value="Expressed in endometrium and 8 other cell types or tissues"/>
</dbReference>
<evidence type="ECO:0000256" key="10">
    <source>
        <dbReference type="ARBA" id="ARBA00022824"/>
    </source>
</evidence>
<feature type="transmembrane region" description="Helical" evidence="14">
    <location>
        <begin position="149"/>
        <end position="164"/>
    </location>
</feature>
<dbReference type="Proteomes" id="UP000002279">
    <property type="component" value="Chromosome 2"/>
</dbReference>
<dbReference type="PANTHER" id="PTHR44809:SF1">
    <property type="entry name" value="PROTEIN O-MANNOSYL-TRANSFERASE TMTC1"/>
    <property type="match status" value="1"/>
</dbReference>
<organism evidence="16 17">
    <name type="scientific">Ornithorhynchus anatinus</name>
    <name type="common">Duckbill platypus</name>
    <dbReference type="NCBI Taxonomy" id="9258"/>
    <lineage>
        <taxon>Eukaryota</taxon>
        <taxon>Metazoa</taxon>
        <taxon>Chordata</taxon>
        <taxon>Craniata</taxon>
        <taxon>Vertebrata</taxon>
        <taxon>Euteleostomi</taxon>
        <taxon>Mammalia</taxon>
        <taxon>Monotremata</taxon>
        <taxon>Ornithorhynchidae</taxon>
        <taxon>Ornithorhynchus</taxon>
    </lineage>
</organism>
<dbReference type="GO" id="GO:0016020">
    <property type="term" value="C:membrane"/>
    <property type="evidence" value="ECO:0007669"/>
    <property type="project" value="UniProtKB-SubCell"/>
</dbReference>
<reference evidence="16 17" key="1">
    <citation type="journal article" date="2008" name="Nature">
        <title>Genome analysis of the platypus reveals unique signatures of evolution.</title>
        <authorList>
            <person name="Warren W.C."/>
            <person name="Hillier L.W."/>
            <person name="Marshall Graves J.A."/>
            <person name="Birney E."/>
            <person name="Ponting C.P."/>
            <person name="Grutzner F."/>
            <person name="Belov K."/>
            <person name="Miller W."/>
            <person name="Clarke L."/>
            <person name="Chinwalla A.T."/>
            <person name="Yang S.P."/>
            <person name="Heger A."/>
            <person name="Locke D.P."/>
            <person name="Miethke P."/>
            <person name="Waters P.D."/>
            <person name="Veyrunes F."/>
            <person name="Fulton L."/>
            <person name="Fulton B."/>
            <person name="Graves T."/>
            <person name="Wallis J."/>
            <person name="Puente X.S."/>
            <person name="Lopez-Otin C."/>
            <person name="Ordonez G.R."/>
            <person name="Eichler E.E."/>
            <person name="Chen L."/>
            <person name="Cheng Z."/>
            <person name="Deakin J.E."/>
            <person name="Alsop A."/>
            <person name="Thompson K."/>
            <person name="Kirby P."/>
            <person name="Papenfuss A.T."/>
            <person name="Wakefield M.J."/>
            <person name="Olender T."/>
            <person name="Lancet D."/>
            <person name="Huttley G.A."/>
            <person name="Smit A.F."/>
            <person name="Pask A."/>
            <person name="Temple-Smith P."/>
            <person name="Batzer M.A."/>
            <person name="Walker J.A."/>
            <person name="Konkel M.K."/>
            <person name="Harris R.S."/>
            <person name="Whittington C.M."/>
            <person name="Wong E.S."/>
            <person name="Gemmell N.J."/>
            <person name="Buschiazzo E."/>
            <person name="Vargas Jentzsch I.M."/>
            <person name="Merkel A."/>
            <person name="Schmitz J."/>
            <person name="Zemann A."/>
            <person name="Churakov G."/>
            <person name="Kriegs J.O."/>
            <person name="Brosius J."/>
            <person name="Murchison E.P."/>
            <person name="Sachidanandam R."/>
            <person name="Smith C."/>
            <person name="Hannon G.J."/>
            <person name="Tsend-Ayush E."/>
            <person name="McMillan D."/>
            <person name="Attenborough R."/>
            <person name="Rens W."/>
            <person name="Ferguson-Smith M."/>
            <person name="Lefevre C.M."/>
            <person name="Sharp J.A."/>
            <person name="Nicholas K.R."/>
            <person name="Ray D.A."/>
            <person name="Kube M."/>
            <person name="Reinhardt R."/>
            <person name="Pringle T.H."/>
            <person name="Taylor J."/>
            <person name="Jones R.C."/>
            <person name="Nixon B."/>
            <person name="Dacheux J.L."/>
            <person name="Niwa H."/>
            <person name="Sekita Y."/>
            <person name="Huang X."/>
            <person name="Stark A."/>
            <person name="Kheradpour P."/>
            <person name="Kellis M."/>
            <person name="Flicek P."/>
            <person name="Chen Y."/>
            <person name="Webber C."/>
            <person name="Hardison R."/>
            <person name="Nelson J."/>
            <person name="Hallsworth-Pepin K."/>
            <person name="Delehaunty K."/>
            <person name="Markovic C."/>
            <person name="Minx P."/>
            <person name="Feng Y."/>
            <person name="Kremitzki C."/>
            <person name="Mitreva M."/>
            <person name="Glasscock J."/>
            <person name="Wylie T."/>
            <person name="Wohldmann P."/>
            <person name="Thiru P."/>
            <person name="Nhan M.N."/>
            <person name="Pohl C.S."/>
            <person name="Smith S.M."/>
            <person name="Hou S."/>
            <person name="Nefedov M."/>
            <person name="de Jong P.J."/>
            <person name="Renfree M.B."/>
            <person name="Mardis E.R."/>
            <person name="Wilson R.K."/>
        </authorList>
    </citation>
    <scope>NUCLEOTIDE SEQUENCE [LARGE SCALE GENOMIC DNA]</scope>
    <source>
        <strain evidence="16 17">Glennie</strain>
    </source>
</reference>
<dbReference type="PANTHER" id="PTHR44809">
    <property type="match status" value="1"/>
</dbReference>
<dbReference type="InterPro" id="IPR013618">
    <property type="entry name" value="TMTC_DUF1736"/>
</dbReference>
<accession>A0A6I8PJ39</accession>
<evidence type="ECO:0000256" key="3">
    <source>
        <dbReference type="ARBA" id="ARBA00004922"/>
    </source>
</evidence>
<evidence type="ECO:0000256" key="1">
    <source>
        <dbReference type="ARBA" id="ARBA00004141"/>
    </source>
</evidence>
<dbReference type="Pfam" id="PF13424">
    <property type="entry name" value="TPR_12"/>
    <property type="match status" value="1"/>
</dbReference>
<comment type="pathway">
    <text evidence="3">Protein modification; protein glycosylation.</text>
</comment>
<dbReference type="Gene3D" id="1.25.40.10">
    <property type="entry name" value="Tetratricopeptide repeat domain"/>
    <property type="match status" value="4"/>
</dbReference>
<evidence type="ECO:0000313" key="17">
    <source>
        <dbReference type="Proteomes" id="UP000002279"/>
    </source>
</evidence>
<dbReference type="SUPFAM" id="SSF48452">
    <property type="entry name" value="TPR-like"/>
    <property type="match status" value="2"/>
</dbReference>
<evidence type="ECO:0000256" key="11">
    <source>
        <dbReference type="ARBA" id="ARBA00022989"/>
    </source>
</evidence>
<dbReference type="PROSITE" id="PS50005">
    <property type="entry name" value="TPR"/>
    <property type="match status" value="8"/>
</dbReference>
<evidence type="ECO:0000256" key="12">
    <source>
        <dbReference type="ARBA" id="ARBA00023136"/>
    </source>
</evidence>
<evidence type="ECO:0000256" key="5">
    <source>
        <dbReference type="ARBA" id="ARBA00012839"/>
    </source>
</evidence>
<feature type="transmembrane region" description="Helical" evidence="14">
    <location>
        <begin position="433"/>
        <end position="453"/>
    </location>
</feature>
<feature type="repeat" description="TPR" evidence="13">
    <location>
        <begin position="750"/>
        <end position="783"/>
    </location>
</feature>
<reference evidence="16" key="2">
    <citation type="submission" date="2025-08" db="UniProtKB">
        <authorList>
            <consortium name="Ensembl"/>
        </authorList>
    </citation>
    <scope>IDENTIFICATION</scope>
    <source>
        <strain evidence="16">Glennie</strain>
    </source>
</reference>
<keyword evidence="8" id="KW-0677">Repeat</keyword>
<dbReference type="Pfam" id="PF08409">
    <property type="entry name" value="TMTC_DUF1736"/>
    <property type="match status" value="1"/>
</dbReference>
<feature type="transmembrane region" description="Helical" evidence="14">
    <location>
        <begin position="313"/>
        <end position="333"/>
    </location>
</feature>
<dbReference type="PROSITE" id="PS50293">
    <property type="entry name" value="TPR_REGION"/>
    <property type="match status" value="1"/>
</dbReference>
<feature type="transmembrane region" description="Helical" evidence="14">
    <location>
        <begin position="354"/>
        <end position="374"/>
    </location>
</feature>
<evidence type="ECO:0000256" key="2">
    <source>
        <dbReference type="ARBA" id="ARBA00004240"/>
    </source>
</evidence>
<evidence type="ECO:0000259" key="15">
    <source>
        <dbReference type="Pfam" id="PF08409"/>
    </source>
</evidence>
<feature type="repeat" description="TPR" evidence="13">
    <location>
        <begin position="581"/>
        <end position="614"/>
    </location>
</feature>
<keyword evidence="12 14" id="KW-0472">Membrane</keyword>
<dbReference type="InterPro" id="IPR052943">
    <property type="entry name" value="TMTC_O-mannosyl-trnsfr"/>
</dbReference>
<feature type="repeat" description="TPR" evidence="13">
    <location>
        <begin position="682"/>
        <end position="715"/>
    </location>
</feature>
<dbReference type="SMART" id="SM00028">
    <property type="entry name" value="TPR"/>
    <property type="match status" value="10"/>
</dbReference>
<dbReference type="Pfam" id="PF13181">
    <property type="entry name" value="TPR_8"/>
    <property type="match status" value="1"/>
</dbReference>
<comment type="similarity">
    <text evidence="4">Belongs to the TMTC family.</text>
</comment>
<evidence type="ECO:0000256" key="6">
    <source>
        <dbReference type="ARBA" id="ARBA00022679"/>
    </source>
</evidence>
<feature type="transmembrane region" description="Helical" evidence="14">
    <location>
        <begin position="267"/>
        <end position="286"/>
    </location>
</feature>
<keyword evidence="9 13" id="KW-0802">TPR repeat</keyword>
<comment type="subcellular location">
    <subcellularLocation>
        <location evidence="2">Endoplasmic reticulum</location>
    </subcellularLocation>
    <subcellularLocation>
        <location evidence="1">Membrane</location>
        <topology evidence="1">Multi-pass membrane protein</topology>
    </subcellularLocation>
</comment>
<feature type="transmembrane region" description="Helical" evidence="14">
    <location>
        <begin position="230"/>
        <end position="246"/>
    </location>
</feature>
<feature type="repeat" description="TPR" evidence="13">
    <location>
        <begin position="615"/>
        <end position="648"/>
    </location>
</feature>
<dbReference type="InterPro" id="IPR019734">
    <property type="entry name" value="TPR_rpt"/>
</dbReference>
<name>A0A6I8PJ39_ORNAN</name>
<evidence type="ECO:0000256" key="8">
    <source>
        <dbReference type="ARBA" id="ARBA00022737"/>
    </source>
</evidence>
<keyword evidence="10" id="KW-0256">Endoplasmic reticulum</keyword>
<protein>
    <recommendedName>
        <fullName evidence="5">dolichyl-phosphate-mannose--protein mannosyltransferase</fullName>
        <ecNumber evidence="5">2.4.1.109</ecNumber>
    </recommendedName>
</protein>
<feature type="transmembrane region" description="Helical" evidence="14">
    <location>
        <begin position="118"/>
        <end position="137"/>
    </location>
</feature>
<feature type="transmembrane region" description="Helical" evidence="14">
    <location>
        <begin position="170"/>
        <end position="189"/>
    </location>
</feature>
<feature type="transmembrane region" description="Helical" evidence="14">
    <location>
        <begin position="201"/>
        <end position="224"/>
    </location>
</feature>
<dbReference type="Pfam" id="PF14559">
    <property type="entry name" value="TPR_19"/>
    <property type="match status" value="1"/>
</dbReference>
<evidence type="ECO:0000313" key="16">
    <source>
        <dbReference type="Ensembl" id="ENSOANP00000054108.1"/>
    </source>
</evidence>
<dbReference type="InterPro" id="IPR011990">
    <property type="entry name" value="TPR-like_helical_dom_sf"/>
</dbReference>
<dbReference type="GO" id="GO:0005783">
    <property type="term" value="C:endoplasmic reticulum"/>
    <property type="evidence" value="ECO:0007669"/>
    <property type="project" value="UniProtKB-SubCell"/>
</dbReference>
<feature type="repeat" description="TPR" evidence="13">
    <location>
        <begin position="822"/>
        <end position="855"/>
    </location>
</feature>
<evidence type="ECO:0000256" key="7">
    <source>
        <dbReference type="ARBA" id="ARBA00022692"/>
    </source>
</evidence>
<feature type="repeat" description="TPR" evidence="13">
    <location>
        <begin position="547"/>
        <end position="580"/>
    </location>
</feature>
<reference evidence="16" key="3">
    <citation type="submission" date="2025-09" db="UniProtKB">
        <authorList>
            <consortium name="Ensembl"/>
        </authorList>
    </citation>
    <scope>IDENTIFICATION</scope>
    <source>
        <strain evidence="16">Glennie</strain>
    </source>
</reference>
<evidence type="ECO:0000256" key="14">
    <source>
        <dbReference type="SAM" id="Phobius"/>
    </source>
</evidence>
<evidence type="ECO:0000256" key="9">
    <source>
        <dbReference type="ARBA" id="ARBA00022803"/>
    </source>
</evidence>
<evidence type="ECO:0000256" key="13">
    <source>
        <dbReference type="PROSITE-ProRule" id="PRU00339"/>
    </source>
</evidence>
<dbReference type="GO" id="GO:0004169">
    <property type="term" value="F:dolichyl-phosphate-mannose-protein mannosyltransferase activity"/>
    <property type="evidence" value="ECO:0007669"/>
    <property type="project" value="UniProtKB-EC"/>
</dbReference>
<feature type="domain" description="DUF1736" evidence="15">
    <location>
        <begin position="291"/>
        <end position="363"/>
    </location>
</feature>
<gene>
    <name evidence="16" type="primary">TMTC1</name>
</gene>
<keyword evidence="6" id="KW-0808">Transferase</keyword>
<dbReference type="UniPathway" id="UPA00378"/>
<dbReference type="Ensembl" id="ENSOANT00000047123.1">
    <property type="protein sequence ID" value="ENSOANP00000054108.1"/>
    <property type="gene ID" value="ENSOANG00000046621.1"/>
</dbReference>
<dbReference type="FunFam" id="1.25.40.10:FF:000526">
    <property type="entry name" value="Transmembrane and tetratricopeptide repeat-containing 1"/>
    <property type="match status" value="1"/>
</dbReference>
<dbReference type="Pfam" id="PF13432">
    <property type="entry name" value="TPR_16"/>
    <property type="match status" value="3"/>
</dbReference>
<keyword evidence="17" id="KW-1185">Reference proteome</keyword>
<feature type="transmembrane region" description="Helical" evidence="14">
    <location>
        <begin position="386"/>
        <end position="404"/>
    </location>
</feature>
<dbReference type="EC" id="2.4.1.109" evidence="5"/>
<keyword evidence="11 14" id="KW-1133">Transmembrane helix</keyword>
<proteinExistence type="inferred from homology"/>
<dbReference type="AlphaFoldDB" id="A0A6I8PJ39"/>
<keyword evidence="7 14" id="KW-0812">Transmembrane</keyword>
<sequence length="881" mass="99545">MLPPLPRARSMLRSAAPGARGPWGGGSAPPPLLAELLAAAACCLGFANSLRGHFVHDDVWAIVHNPDLAGPRRAAASALFSNDFWGKPMAHHASHKSYRPLCTLTFKLNIYLAGMNPFYFHAVNIILHSLVTLVLMYTCEKVVFKNRRLAFITALLFAVHPIHTEAVTGIVGRADVLACLLFLLAFLSYHRSVDKFCTGENFPPTVSPFFLLLSLFLGTCAMLVKETGITVFGVCLVYDLFFLSFNKAKLYLTASSNQNVLHTTRPFLKRAALVISYVTVILYFRLKIMGGSMPLFSEQDNPASFSPYILTRFLTYSYLLAFNAWLLLAPITLCYDWQVGSIPLVETLWDVRNLATLLLVAVLFLLSWHCLVAFKKLEHKEVLVGLLFLIFPFIPASNLFFRVGFVVAERVLYMPSMGYCILFVHGLNKLSMWLNRCGVTALTVATLLLLLLFSWKTVKQNEIWLSRESLFRSGVQTLPHNAKVHYNYANFLKDQGRNAEAIYHYKTALQLYPRHASALNNLGTLTKDTAEAKKYYRQALQINPQHNRALFNLGNLLKSQEKKEEAIFLLKESIKFGPEFADAYSSLASLLAEQERFKEAEDVYQAGIENCPESSDLHNNYGVFLVDTGAPERAVNHYQQAIELSPNHHVAMVNLGRLYRSLGENKMTEEWYKRALQIGPKAEILSPLGALYYNTGRYEEALQVYREAAALQPSVKEIRLALAQVLVMMGQTKEAERMTNRIVSEERGCLECYRLLSAIYSEQERYGKALEAIDSALQLKPKDPKVISELFFTKGNQLREQNLLDKAFESYKVAVELNPDQAQAWMNMGGIKHIKGDYISARGYYEKALQLVPKSKLLKENLAKLDRLERRLQEVPEKDRT</sequence>
<feature type="repeat" description="TPR" evidence="13">
    <location>
        <begin position="482"/>
        <end position="515"/>
    </location>
</feature>